<feature type="region of interest" description="Disordered" evidence="2">
    <location>
        <begin position="123"/>
        <end position="150"/>
    </location>
</feature>
<keyword evidence="1" id="KW-0175">Coiled coil</keyword>
<evidence type="ECO:0000256" key="2">
    <source>
        <dbReference type="SAM" id="MobiDB-lite"/>
    </source>
</evidence>
<sequence>MSDIQSANASLKSSLVELAQTLDGAVEQMSIITARRKQAHETEKLAVMDLRSELMSLKTVLDEQKKVLRREAEAVSEKGALSWEIQTARQKQHELRSAARGLDAEIRTKHRICADMMLKLRGSRNQRSPVGKLPDGEHGAPKDHSQPCPDDLVFMDSQVRRLRDTHDRVKRQIRQERIHGNKRLQNLNHSLSQQKTELENKDELARLAQERYLELQQFVDSNVSVEHDS</sequence>
<comment type="caution">
    <text evidence="3">The sequence shown here is derived from an EMBL/GenBank/DDBJ whole genome shotgun (WGS) entry which is preliminary data.</text>
</comment>
<reference evidence="3 4" key="1">
    <citation type="submission" date="2020-04" db="EMBL/GenBank/DDBJ databases">
        <title>Perkinsus chesapeaki whole genome sequence.</title>
        <authorList>
            <person name="Bogema D.R."/>
        </authorList>
    </citation>
    <scope>NUCLEOTIDE SEQUENCE [LARGE SCALE GENOMIC DNA]</scope>
    <source>
        <strain evidence="3">ATCC PRA-425</strain>
    </source>
</reference>
<evidence type="ECO:0000256" key="1">
    <source>
        <dbReference type="SAM" id="Coils"/>
    </source>
</evidence>
<feature type="compositionally biased region" description="Basic and acidic residues" evidence="2">
    <location>
        <begin position="134"/>
        <end position="145"/>
    </location>
</feature>
<dbReference type="OrthoDB" id="10409350at2759"/>
<dbReference type="Proteomes" id="UP000591131">
    <property type="component" value="Unassembled WGS sequence"/>
</dbReference>
<organism evidence="3 4">
    <name type="scientific">Perkinsus chesapeaki</name>
    <name type="common">Clam parasite</name>
    <name type="synonym">Perkinsus andrewsi</name>
    <dbReference type="NCBI Taxonomy" id="330153"/>
    <lineage>
        <taxon>Eukaryota</taxon>
        <taxon>Sar</taxon>
        <taxon>Alveolata</taxon>
        <taxon>Perkinsozoa</taxon>
        <taxon>Perkinsea</taxon>
        <taxon>Perkinsida</taxon>
        <taxon>Perkinsidae</taxon>
        <taxon>Perkinsus</taxon>
    </lineage>
</organism>
<keyword evidence="4" id="KW-1185">Reference proteome</keyword>
<accession>A0A7J6LQ75</accession>
<name>A0A7J6LQ75_PERCH</name>
<dbReference type="EMBL" id="JAAPAO010000377">
    <property type="protein sequence ID" value="KAF4661455.1"/>
    <property type="molecule type" value="Genomic_DNA"/>
</dbReference>
<feature type="coiled-coil region" evidence="1">
    <location>
        <begin position="181"/>
        <end position="211"/>
    </location>
</feature>
<gene>
    <name evidence="3" type="ORF">FOL47_006665</name>
</gene>
<evidence type="ECO:0000313" key="3">
    <source>
        <dbReference type="EMBL" id="KAF4661455.1"/>
    </source>
</evidence>
<evidence type="ECO:0000313" key="4">
    <source>
        <dbReference type="Proteomes" id="UP000591131"/>
    </source>
</evidence>
<protein>
    <submittedName>
        <fullName evidence="3">Uncharacterized protein</fullName>
    </submittedName>
</protein>
<proteinExistence type="predicted"/>
<dbReference type="AlphaFoldDB" id="A0A7J6LQ75"/>